<feature type="region of interest" description="Disordered" evidence="1">
    <location>
        <begin position="86"/>
        <end position="118"/>
    </location>
</feature>
<dbReference type="Proteomes" id="UP001374579">
    <property type="component" value="Unassembled WGS sequence"/>
</dbReference>
<feature type="compositionally biased region" description="Polar residues" evidence="1">
    <location>
        <begin position="447"/>
        <end position="465"/>
    </location>
</feature>
<gene>
    <name evidence="3" type="ORF">V1264_001599</name>
</gene>
<dbReference type="InterPro" id="IPR029201">
    <property type="entry name" value="Jiraiya"/>
</dbReference>
<feature type="compositionally biased region" description="Low complexity" evidence="1">
    <location>
        <begin position="46"/>
        <end position="61"/>
    </location>
</feature>
<dbReference type="PANTHER" id="PTHR39947:SF1">
    <property type="entry name" value="IP19862P"/>
    <property type="match status" value="1"/>
</dbReference>
<dbReference type="AlphaFoldDB" id="A0AAN9C1Y4"/>
<feature type="transmembrane region" description="Helical" evidence="2">
    <location>
        <begin position="341"/>
        <end position="364"/>
    </location>
</feature>
<comment type="caution">
    <text evidence="3">The sequence shown here is derived from an EMBL/GenBank/DDBJ whole genome shotgun (WGS) entry which is preliminary data.</text>
</comment>
<protein>
    <recommendedName>
        <fullName evidence="5">Transmembrane protein</fullName>
    </recommendedName>
</protein>
<feature type="region of interest" description="Disordered" evidence="1">
    <location>
        <begin position="174"/>
        <end position="198"/>
    </location>
</feature>
<keyword evidence="2" id="KW-1133">Transmembrane helix</keyword>
<evidence type="ECO:0000313" key="3">
    <source>
        <dbReference type="EMBL" id="KAK7115784.1"/>
    </source>
</evidence>
<evidence type="ECO:0000313" key="4">
    <source>
        <dbReference type="Proteomes" id="UP001374579"/>
    </source>
</evidence>
<dbReference type="Pfam" id="PF15038">
    <property type="entry name" value="Jiraiya"/>
    <property type="match status" value="1"/>
</dbReference>
<evidence type="ECO:0008006" key="5">
    <source>
        <dbReference type="Google" id="ProtNLM"/>
    </source>
</evidence>
<feature type="compositionally biased region" description="Low complexity" evidence="1">
    <location>
        <begin position="90"/>
        <end position="107"/>
    </location>
</feature>
<reference evidence="3 4" key="1">
    <citation type="submission" date="2024-02" db="EMBL/GenBank/DDBJ databases">
        <title>Chromosome-scale genome assembly of the rough periwinkle Littorina saxatilis.</title>
        <authorList>
            <person name="De Jode A."/>
            <person name="Faria R."/>
            <person name="Formenti G."/>
            <person name="Sims Y."/>
            <person name="Smith T.P."/>
            <person name="Tracey A."/>
            <person name="Wood J.M.D."/>
            <person name="Zagrodzka Z.B."/>
            <person name="Johannesson K."/>
            <person name="Butlin R.K."/>
            <person name="Leder E.H."/>
        </authorList>
    </citation>
    <scope>NUCLEOTIDE SEQUENCE [LARGE SCALE GENOMIC DNA]</scope>
    <source>
        <strain evidence="3">Snail1</strain>
        <tissue evidence="3">Muscle</tissue>
    </source>
</reference>
<keyword evidence="4" id="KW-1185">Reference proteome</keyword>
<keyword evidence="2" id="KW-0472">Membrane</keyword>
<feature type="region of interest" description="Disordered" evidence="1">
    <location>
        <begin position="30"/>
        <end position="72"/>
    </location>
</feature>
<sequence length="465" mass="50409">MITRELSRSSDSSRTNSREILEVVMHKKGEEDDRHQHHHNHHHQPQHQQSLLHHQHPLQQLHQHRSADSSSRLSAMLVRTTHLHNHLGELSRGPSSFSRKSLSRQSLDSTSPSEPCHPTDHHNYTTTCICGGGVGAFLNSLGLLAGASLILGAMSLLLLASLAQEHADIRTASGLRGNSNGASVQENGASVPDKGASVLSDVRKSTGVEYEKSYSLSETTQDSSFSKSKRSIAHDKIANFQTDILFRSLQSDGKPAESSAQGQSAEPLTQNDDSAEESKSLETLPSLLEGAVAMATLVLVADLCCLMVCCMQCFFGSKLLTLREGEERSSKYLRECSSSRFIAVTGFFLSIPAFLVALVLVVVVKLHPGPALTSSVVIGVGGLFCILSVMQNLYHWRVEKTRADEGRSAFGGHMLLHPRPHLPPSPCRVHPPTEHSHHAASNPGPAATTQGELTPSQKNELSTLV</sequence>
<feature type="compositionally biased region" description="Polar residues" evidence="1">
    <location>
        <begin position="176"/>
        <end position="188"/>
    </location>
</feature>
<feature type="transmembrane region" description="Helical" evidence="2">
    <location>
        <begin position="141"/>
        <end position="163"/>
    </location>
</feature>
<evidence type="ECO:0000256" key="2">
    <source>
        <dbReference type="SAM" id="Phobius"/>
    </source>
</evidence>
<feature type="compositionally biased region" description="Basic residues" evidence="1">
    <location>
        <begin position="36"/>
        <end position="45"/>
    </location>
</feature>
<evidence type="ECO:0000256" key="1">
    <source>
        <dbReference type="SAM" id="MobiDB-lite"/>
    </source>
</evidence>
<accession>A0AAN9C1Y4</accession>
<feature type="compositionally biased region" description="Polar residues" evidence="1">
    <location>
        <begin position="258"/>
        <end position="272"/>
    </location>
</feature>
<dbReference type="PANTHER" id="PTHR39947">
    <property type="entry name" value="IP19862P"/>
    <property type="match status" value="1"/>
</dbReference>
<feature type="region of interest" description="Disordered" evidence="1">
    <location>
        <begin position="421"/>
        <end position="465"/>
    </location>
</feature>
<organism evidence="3 4">
    <name type="scientific">Littorina saxatilis</name>
    <dbReference type="NCBI Taxonomy" id="31220"/>
    <lineage>
        <taxon>Eukaryota</taxon>
        <taxon>Metazoa</taxon>
        <taxon>Spiralia</taxon>
        <taxon>Lophotrochozoa</taxon>
        <taxon>Mollusca</taxon>
        <taxon>Gastropoda</taxon>
        <taxon>Caenogastropoda</taxon>
        <taxon>Littorinimorpha</taxon>
        <taxon>Littorinoidea</taxon>
        <taxon>Littorinidae</taxon>
        <taxon>Littorina</taxon>
    </lineage>
</organism>
<feature type="region of interest" description="Disordered" evidence="1">
    <location>
        <begin position="252"/>
        <end position="276"/>
    </location>
</feature>
<feature type="transmembrane region" description="Helical" evidence="2">
    <location>
        <begin position="370"/>
        <end position="390"/>
    </location>
</feature>
<name>A0AAN9C1Y4_9CAEN</name>
<proteinExistence type="predicted"/>
<dbReference type="EMBL" id="JBAMIC010000001">
    <property type="protein sequence ID" value="KAK7115784.1"/>
    <property type="molecule type" value="Genomic_DNA"/>
</dbReference>
<keyword evidence="2" id="KW-0812">Transmembrane</keyword>